<dbReference type="AlphaFoldDB" id="A0A1X7UG17"/>
<dbReference type="EnsemblMetazoa" id="Aqu2.1.26909_001">
    <property type="protein sequence ID" value="Aqu2.1.26909_001"/>
    <property type="gene ID" value="Aqu2.1.26909"/>
</dbReference>
<accession>A0A1X7UG17</accession>
<dbReference type="InParanoid" id="A0A1X7UG17"/>
<dbReference type="OrthoDB" id="5971203at2759"/>
<evidence type="ECO:0000313" key="2">
    <source>
        <dbReference type="EnsemblMetazoa" id="Aqu2.1.26909_001"/>
    </source>
</evidence>
<name>A0A1X7UG17_AMPQE</name>
<feature type="chain" id="PRO_5012756053" evidence="1">
    <location>
        <begin position="30"/>
        <end position="108"/>
    </location>
</feature>
<keyword evidence="1" id="KW-0732">Signal</keyword>
<feature type="signal peptide" evidence="1">
    <location>
        <begin position="1"/>
        <end position="29"/>
    </location>
</feature>
<organism evidence="2">
    <name type="scientific">Amphimedon queenslandica</name>
    <name type="common">Sponge</name>
    <dbReference type="NCBI Taxonomy" id="400682"/>
    <lineage>
        <taxon>Eukaryota</taxon>
        <taxon>Metazoa</taxon>
        <taxon>Porifera</taxon>
        <taxon>Demospongiae</taxon>
        <taxon>Heteroscleromorpha</taxon>
        <taxon>Haplosclerida</taxon>
        <taxon>Niphatidae</taxon>
        <taxon>Amphimedon</taxon>
    </lineage>
</organism>
<sequence length="108" mass="11710">MIIVVINVKRLMMYSILLVLCITSYSSSASNTLDGTCVNPTTLSFIENSLTNISDQLKGSSCSSDGATTEGLTGLLQLALVKELAKDYKDKSCDKEERNLLNRINASI</sequence>
<reference evidence="2" key="1">
    <citation type="submission" date="2017-05" db="UniProtKB">
        <authorList>
            <consortium name="EnsemblMetazoa"/>
        </authorList>
    </citation>
    <scope>IDENTIFICATION</scope>
</reference>
<protein>
    <submittedName>
        <fullName evidence="2">Uncharacterized protein</fullName>
    </submittedName>
</protein>
<evidence type="ECO:0000256" key="1">
    <source>
        <dbReference type="SAM" id="SignalP"/>
    </source>
</evidence>
<proteinExistence type="predicted"/>